<evidence type="ECO:0000313" key="2">
    <source>
        <dbReference type="EMBL" id="KAL0162918.1"/>
    </source>
</evidence>
<feature type="non-terminal residue" evidence="2">
    <location>
        <position position="1"/>
    </location>
</feature>
<sequence length="57" mass="6565">VHDLEQKCRTQSEQCNILSKELEKYHLGSDAEDTLNTDSQEKNLCNSNNSLQRQAEK</sequence>
<gene>
    <name evidence="2" type="ORF">M9458_042314</name>
</gene>
<feature type="non-terminal residue" evidence="2">
    <location>
        <position position="57"/>
    </location>
</feature>
<evidence type="ECO:0000313" key="3">
    <source>
        <dbReference type="Proteomes" id="UP001529510"/>
    </source>
</evidence>
<reference evidence="2 3" key="1">
    <citation type="submission" date="2024-05" db="EMBL/GenBank/DDBJ databases">
        <title>Genome sequencing and assembly of Indian major carp, Cirrhinus mrigala (Hamilton, 1822).</title>
        <authorList>
            <person name="Mohindra V."/>
            <person name="Chowdhury L.M."/>
            <person name="Lal K."/>
            <person name="Jena J.K."/>
        </authorList>
    </citation>
    <scope>NUCLEOTIDE SEQUENCE [LARGE SCALE GENOMIC DNA]</scope>
    <source>
        <strain evidence="2">CM1030</strain>
        <tissue evidence="2">Blood</tissue>
    </source>
</reference>
<dbReference type="Proteomes" id="UP001529510">
    <property type="component" value="Unassembled WGS sequence"/>
</dbReference>
<protein>
    <submittedName>
        <fullName evidence="2">Uncharacterized protein</fullName>
    </submittedName>
</protein>
<accession>A0ABD0NRF6</accession>
<name>A0ABD0NRF6_CIRMR</name>
<comment type="caution">
    <text evidence="2">The sequence shown here is derived from an EMBL/GenBank/DDBJ whole genome shotgun (WGS) entry which is preliminary data.</text>
</comment>
<organism evidence="2 3">
    <name type="scientific">Cirrhinus mrigala</name>
    <name type="common">Mrigala</name>
    <dbReference type="NCBI Taxonomy" id="683832"/>
    <lineage>
        <taxon>Eukaryota</taxon>
        <taxon>Metazoa</taxon>
        <taxon>Chordata</taxon>
        <taxon>Craniata</taxon>
        <taxon>Vertebrata</taxon>
        <taxon>Euteleostomi</taxon>
        <taxon>Actinopterygii</taxon>
        <taxon>Neopterygii</taxon>
        <taxon>Teleostei</taxon>
        <taxon>Ostariophysi</taxon>
        <taxon>Cypriniformes</taxon>
        <taxon>Cyprinidae</taxon>
        <taxon>Labeoninae</taxon>
        <taxon>Labeonini</taxon>
        <taxon>Cirrhinus</taxon>
    </lineage>
</organism>
<feature type="region of interest" description="Disordered" evidence="1">
    <location>
        <begin position="32"/>
        <end position="57"/>
    </location>
</feature>
<dbReference type="EMBL" id="JAMKFB020000021">
    <property type="protein sequence ID" value="KAL0162918.1"/>
    <property type="molecule type" value="Genomic_DNA"/>
</dbReference>
<keyword evidence="3" id="KW-1185">Reference proteome</keyword>
<proteinExistence type="predicted"/>
<dbReference type="AlphaFoldDB" id="A0ABD0NRF6"/>
<evidence type="ECO:0000256" key="1">
    <source>
        <dbReference type="SAM" id="MobiDB-lite"/>
    </source>
</evidence>
<feature type="compositionally biased region" description="Polar residues" evidence="1">
    <location>
        <begin position="36"/>
        <end position="57"/>
    </location>
</feature>